<keyword evidence="2" id="KW-1185">Reference proteome</keyword>
<comment type="caution">
    <text evidence="1">The sequence shown here is derived from an EMBL/GenBank/DDBJ whole genome shotgun (WGS) entry which is preliminary data.</text>
</comment>
<dbReference type="Proteomes" id="UP001604277">
    <property type="component" value="Unassembled WGS sequence"/>
</dbReference>
<dbReference type="EMBL" id="JBFOLJ010000004">
    <property type="protein sequence ID" value="KAL2546323.1"/>
    <property type="molecule type" value="Genomic_DNA"/>
</dbReference>
<evidence type="ECO:0000313" key="1">
    <source>
        <dbReference type="EMBL" id="KAL2546323.1"/>
    </source>
</evidence>
<protein>
    <submittedName>
        <fullName evidence="1">Uncharacterized protein</fullName>
    </submittedName>
</protein>
<evidence type="ECO:0000313" key="2">
    <source>
        <dbReference type="Proteomes" id="UP001604277"/>
    </source>
</evidence>
<name>A0ABD1WBW4_9LAMI</name>
<accession>A0ABD1WBW4</accession>
<proteinExistence type="predicted"/>
<reference evidence="2" key="1">
    <citation type="submission" date="2024-07" db="EMBL/GenBank/DDBJ databases">
        <title>Two chromosome-level genome assemblies of Korean endemic species Abeliophyllum distichum and Forsythia ovata (Oleaceae).</title>
        <authorList>
            <person name="Jang H."/>
        </authorList>
    </citation>
    <scope>NUCLEOTIDE SEQUENCE [LARGE SCALE GENOMIC DNA]</scope>
</reference>
<sequence>MFSRLEIESDPSSFSEVCSTATFTSVTRTKSTPPQVEKLRNKFFSVKPANNCKKTLERNGEQIEDDSLDRFLLVHFDLSSLLHKKKKNPVAPAAMIAEEIFNAAEPLSSDVGASALSASLAAGAKASGRLDLLVVV</sequence>
<organism evidence="1 2">
    <name type="scientific">Forsythia ovata</name>
    <dbReference type="NCBI Taxonomy" id="205694"/>
    <lineage>
        <taxon>Eukaryota</taxon>
        <taxon>Viridiplantae</taxon>
        <taxon>Streptophyta</taxon>
        <taxon>Embryophyta</taxon>
        <taxon>Tracheophyta</taxon>
        <taxon>Spermatophyta</taxon>
        <taxon>Magnoliopsida</taxon>
        <taxon>eudicotyledons</taxon>
        <taxon>Gunneridae</taxon>
        <taxon>Pentapetalae</taxon>
        <taxon>asterids</taxon>
        <taxon>lamiids</taxon>
        <taxon>Lamiales</taxon>
        <taxon>Oleaceae</taxon>
        <taxon>Forsythieae</taxon>
        <taxon>Forsythia</taxon>
    </lineage>
</organism>
<gene>
    <name evidence="1" type="ORF">Fot_15556</name>
</gene>
<dbReference type="AlphaFoldDB" id="A0ABD1WBW4"/>